<accession>A0A4Q0P9U1</accession>
<dbReference type="EMBL" id="QOVM01000002">
    <property type="protein sequence ID" value="RXG23335.1"/>
    <property type="molecule type" value="Genomic_DNA"/>
</dbReference>
<evidence type="ECO:0000313" key="6">
    <source>
        <dbReference type="Proteomes" id="UP000289238"/>
    </source>
</evidence>
<dbReference type="Proteomes" id="UP000289238">
    <property type="component" value="Unassembled WGS sequence"/>
</dbReference>
<sequence>MNLKPQIIRYGERAILLQWDFKITSENLHFILSFKKYLDDFYIKRNIYINNTYNSLLVFYRSSIDCIYDDLSYLKTLDFSTIKPLRNSGNSYHIPVCYDLEFGLDLEFLATQKSLEVNEIINLHTAADYTLYFMGFLPGFLYLGGMPETLAYPRKIHPRKSILKGAVGIAENQTGIYPTSSPAGWQIIGNSPVNLFDKNKTKPSPFEAGDRIKFYEITSKEHQLITNDIAQGTFQLKPETDV</sequence>
<gene>
    <name evidence="5" type="ORF">DSM00_948</name>
</gene>
<evidence type="ECO:0000256" key="3">
    <source>
        <dbReference type="ARBA" id="ARBA00022840"/>
    </source>
</evidence>
<reference evidence="5 6" key="1">
    <citation type="submission" date="2018-07" db="EMBL/GenBank/DDBJ databases">
        <title>Leeuwenhoekiella genomics.</title>
        <authorList>
            <person name="Tahon G."/>
            <person name="Willems A."/>
        </authorList>
    </citation>
    <scope>NUCLEOTIDE SEQUENCE [LARGE SCALE GENOMIC DNA]</scope>
    <source>
        <strain evidence="5 6">LMG 22550</strain>
    </source>
</reference>
<dbReference type="InterPro" id="IPR029000">
    <property type="entry name" value="Cyclophilin-like_dom_sf"/>
</dbReference>
<dbReference type="AlphaFoldDB" id="A0A4Q0P9U1"/>
<dbReference type="GO" id="GO:0016787">
    <property type="term" value="F:hydrolase activity"/>
    <property type="evidence" value="ECO:0007669"/>
    <property type="project" value="UniProtKB-KW"/>
</dbReference>
<evidence type="ECO:0000259" key="4">
    <source>
        <dbReference type="SMART" id="SM00796"/>
    </source>
</evidence>
<dbReference type="PANTHER" id="PTHR34698">
    <property type="entry name" value="5-OXOPROLINASE SUBUNIT B"/>
    <property type="match status" value="1"/>
</dbReference>
<dbReference type="Pfam" id="PF02682">
    <property type="entry name" value="CT_C_D"/>
    <property type="match status" value="1"/>
</dbReference>
<dbReference type="SUPFAM" id="SSF50891">
    <property type="entry name" value="Cyclophilin-like"/>
    <property type="match status" value="1"/>
</dbReference>
<dbReference type="InterPro" id="IPR003833">
    <property type="entry name" value="CT_C_D"/>
</dbReference>
<dbReference type="NCBIfam" id="TIGR00370">
    <property type="entry name" value="5-oxoprolinase subunit PxpB"/>
    <property type="match status" value="1"/>
</dbReference>
<feature type="domain" description="Carboxyltransferase" evidence="4">
    <location>
        <begin position="5"/>
        <end position="206"/>
    </location>
</feature>
<comment type="caution">
    <text evidence="5">The sequence shown here is derived from an EMBL/GenBank/DDBJ whole genome shotgun (WGS) entry which is preliminary data.</text>
</comment>
<dbReference type="InterPro" id="IPR010016">
    <property type="entry name" value="PxpB"/>
</dbReference>
<organism evidence="5 6">
    <name type="scientific">Leeuwenhoekiella aequorea</name>
    <dbReference type="NCBI Taxonomy" id="283736"/>
    <lineage>
        <taxon>Bacteria</taxon>
        <taxon>Pseudomonadati</taxon>
        <taxon>Bacteroidota</taxon>
        <taxon>Flavobacteriia</taxon>
        <taxon>Flavobacteriales</taxon>
        <taxon>Flavobacteriaceae</taxon>
        <taxon>Leeuwenhoekiella</taxon>
    </lineage>
</organism>
<dbReference type="RefSeq" id="WP_128756873.1">
    <property type="nucleotide sequence ID" value="NZ_QOVM01000002.1"/>
</dbReference>
<proteinExistence type="predicted"/>
<keyword evidence="6" id="KW-1185">Reference proteome</keyword>
<dbReference type="OrthoDB" id="9778567at2"/>
<name>A0A4Q0P9U1_9FLAO</name>
<evidence type="ECO:0000313" key="5">
    <source>
        <dbReference type="EMBL" id="RXG23335.1"/>
    </source>
</evidence>
<evidence type="ECO:0000256" key="2">
    <source>
        <dbReference type="ARBA" id="ARBA00022801"/>
    </source>
</evidence>
<dbReference type="GO" id="GO:0005524">
    <property type="term" value="F:ATP binding"/>
    <property type="evidence" value="ECO:0007669"/>
    <property type="project" value="UniProtKB-KW"/>
</dbReference>
<dbReference type="Gene3D" id="3.30.1360.40">
    <property type="match status" value="1"/>
</dbReference>
<keyword evidence="2" id="KW-0378">Hydrolase</keyword>
<protein>
    <submittedName>
        <fullName evidence="5">Inhibitor of KinA</fullName>
    </submittedName>
</protein>
<dbReference type="Gene3D" id="2.40.100.10">
    <property type="entry name" value="Cyclophilin-like"/>
    <property type="match status" value="1"/>
</dbReference>
<keyword evidence="1" id="KW-0547">Nucleotide-binding</keyword>
<keyword evidence="3" id="KW-0067">ATP-binding</keyword>
<evidence type="ECO:0000256" key="1">
    <source>
        <dbReference type="ARBA" id="ARBA00022741"/>
    </source>
</evidence>
<dbReference type="SMART" id="SM00796">
    <property type="entry name" value="AHS1"/>
    <property type="match status" value="1"/>
</dbReference>
<dbReference type="PANTHER" id="PTHR34698:SF2">
    <property type="entry name" value="5-OXOPROLINASE SUBUNIT B"/>
    <property type="match status" value="1"/>
</dbReference>
<dbReference type="SUPFAM" id="SSF160467">
    <property type="entry name" value="PH0987 N-terminal domain-like"/>
    <property type="match status" value="1"/>
</dbReference>